<sequence>MEPPATPIIAKKLSNMVRLILFTLQKGVSKKKLMMMKEHGKILGKSFNDFMVRHHTALSCKSHDVHVSFVYPLEYEFSCKSSIPPYRSSYTPPCHDSGHNKGRYVRQRSRRSVYVPMMCENVLATVNTGRKVSFRGSDVVEPLPMVRRVRITEWEPLFPLNIDEEEEEEDYHVDKAAQEFIDKFYRELMLQKWRAVDSSHRS</sequence>
<dbReference type="OrthoDB" id="696337at2759"/>
<dbReference type="PANTHER" id="PTHR33265:SF26">
    <property type="entry name" value="OS06G0554600 PROTEIN"/>
    <property type="match status" value="1"/>
</dbReference>
<gene>
    <name evidence="1" type="ORF">CURHAP_LOCUS8780</name>
    <name evidence="2" type="ORF">ORAREDHAP_LOCUS8753</name>
</gene>
<evidence type="ECO:0000313" key="1">
    <source>
        <dbReference type="EMBL" id="CAB4266462.1"/>
    </source>
</evidence>
<dbReference type="EMBL" id="CAEKKB010000001">
    <property type="protein sequence ID" value="CAB4297021.1"/>
    <property type="molecule type" value="Genomic_DNA"/>
</dbReference>
<protein>
    <submittedName>
        <fullName evidence="1">Uncharacterized protein</fullName>
    </submittedName>
</protein>
<accession>A0A6J5TS10</accession>
<proteinExistence type="predicted"/>
<evidence type="ECO:0000313" key="2">
    <source>
        <dbReference type="EMBL" id="CAB4297021.1"/>
    </source>
</evidence>
<dbReference type="Pfam" id="PF05553">
    <property type="entry name" value="DUF761"/>
    <property type="match status" value="1"/>
</dbReference>
<dbReference type="Proteomes" id="UP000507222">
    <property type="component" value="Unassembled WGS sequence"/>
</dbReference>
<dbReference type="PANTHER" id="PTHR33265">
    <property type="entry name" value="AVR9/CF-9 RAPIDLY ELICITED PROTEIN-RELATED"/>
    <property type="match status" value="1"/>
</dbReference>
<keyword evidence="4" id="KW-1185">Reference proteome</keyword>
<dbReference type="EMBL" id="CAEKDK010000001">
    <property type="protein sequence ID" value="CAB4266462.1"/>
    <property type="molecule type" value="Genomic_DNA"/>
</dbReference>
<reference evidence="4" key="1">
    <citation type="journal article" date="2020" name="Genome Biol.">
        <title>Gamete binning: chromosome-level and haplotype-resolved genome assembly enabled by high-throughput single-cell sequencing of gamete genomes.</title>
        <authorList>
            <person name="Campoy J.A."/>
            <person name="Sun H."/>
            <person name="Goel M."/>
            <person name="Jiao W.-B."/>
            <person name="Folz-Donahue K."/>
            <person name="Wang N."/>
            <person name="Rubio M."/>
            <person name="Liu C."/>
            <person name="Kukat C."/>
            <person name="Ruiz D."/>
            <person name="Huettel B."/>
            <person name="Schneeberger K."/>
        </authorList>
    </citation>
    <scope>NUCLEOTIDE SEQUENCE [LARGE SCALE GENOMIC DNA]</scope>
    <source>
        <strain evidence="4">cv. Rojo Pasion</strain>
    </source>
</reference>
<dbReference type="InterPro" id="IPR008480">
    <property type="entry name" value="DUF761_pln"/>
</dbReference>
<reference evidence="1 3" key="2">
    <citation type="submission" date="2020-05" db="EMBL/GenBank/DDBJ databases">
        <authorList>
            <person name="Campoy J."/>
            <person name="Schneeberger K."/>
            <person name="Spophaly S."/>
        </authorList>
    </citation>
    <scope>NUCLEOTIDE SEQUENCE [LARGE SCALE GENOMIC DNA]</scope>
    <source>
        <strain evidence="1">PruArmRojPasFocal</strain>
    </source>
</reference>
<evidence type="ECO:0000313" key="4">
    <source>
        <dbReference type="Proteomes" id="UP000507245"/>
    </source>
</evidence>
<evidence type="ECO:0000313" key="3">
    <source>
        <dbReference type="Proteomes" id="UP000507222"/>
    </source>
</evidence>
<dbReference type="Proteomes" id="UP000507245">
    <property type="component" value="Unassembled WGS sequence"/>
</dbReference>
<name>A0A6J5TS10_PRUAR</name>
<organism evidence="1 3">
    <name type="scientific">Prunus armeniaca</name>
    <name type="common">Apricot</name>
    <name type="synonym">Armeniaca vulgaris</name>
    <dbReference type="NCBI Taxonomy" id="36596"/>
    <lineage>
        <taxon>Eukaryota</taxon>
        <taxon>Viridiplantae</taxon>
        <taxon>Streptophyta</taxon>
        <taxon>Embryophyta</taxon>
        <taxon>Tracheophyta</taxon>
        <taxon>Spermatophyta</taxon>
        <taxon>Magnoliopsida</taxon>
        <taxon>eudicotyledons</taxon>
        <taxon>Gunneridae</taxon>
        <taxon>Pentapetalae</taxon>
        <taxon>rosids</taxon>
        <taxon>fabids</taxon>
        <taxon>Rosales</taxon>
        <taxon>Rosaceae</taxon>
        <taxon>Amygdaloideae</taxon>
        <taxon>Amygdaleae</taxon>
        <taxon>Prunus</taxon>
    </lineage>
</organism>
<dbReference type="AlphaFoldDB" id="A0A6J5TS10"/>